<keyword evidence="6" id="KW-0812">Transmembrane</keyword>
<dbReference type="GO" id="GO:0015159">
    <property type="term" value="F:polysaccharide transmembrane transporter activity"/>
    <property type="evidence" value="ECO:0007669"/>
    <property type="project" value="InterPro"/>
</dbReference>
<evidence type="ECO:0000256" key="13">
    <source>
        <dbReference type="ARBA" id="ARBA00023237"/>
    </source>
</evidence>
<comment type="similarity">
    <text evidence="2">Belongs to the BexD/CtrA/VexA family.</text>
</comment>
<dbReference type="AlphaFoldDB" id="A0A537LU78"/>
<keyword evidence="8" id="KW-0625">Polysaccharide transport</keyword>
<evidence type="ECO:0000256" key="14">
    <source>
        <dbReference type="ARBA" id="ARBA00023288"/>
    </source>
</evidence>
<feature type="domain" description="Polysaccharide export protein N-terminal" evidence="16">
    <location>
        <begin position="22"/>
        <end position="96"/>
    </location>
</feature>
<evidence type="ECO:0000256" key="11">
    <source>
        <dbReference type="ARBA" id="ARBA00023136"/>
    </source>
</evidence>
<evidence type="ECO:0000256" key="7">
    <source>
        <dbReference type="ARBA" id="ARBA00022729"/>
    </source>
</evidence>
<protein>
    <recommendedName>
        <fullName evidence="21">Polysaccharide export protein</fullName>
    </recommendedName>
</protein>
<evidence type="ECO:0000256" key="1">
    <source>
        <dbReference type="ARBA" id="ARBA00004571"/>
    </source>
</evidence>
<dbReference type="Pfam" id="PF02563">
    <property type="entry name" value="Poly_export"/>
    <property type="match status" value="1"/>
</dbReference>
<dbReference type="GO" id="GO:0006811">
    <property type="term" value="P:monoatomic ion transport"/>
    <property type="evidence" value="ECO:0007669"/>
    <property type="project" value="UniProtKB-KW"/>
</dbReference>
<keyword evidence="13" id="KW-0998">Cell outer membrane</keyword>
<evidence type="ECO:0000256" key="6">
    <source>
        <dbReference type="ARBA" id="ARBA00022692"/>
    </source>
</evidence>
<comment type="subcellular location">
    <subcellularLocation>
        <location evidence="1">Cell outer membrane</location>
        <topology evidence="1">Multi-pass membrane protein</topology>
    </subcellularLocation>
</comment>
<evidence type="ECO:0000256" key="12">
    <source>
        <dbReference type="ARBA" id="ARBA00023139"/>
    </source>
</evidence>
<keyword evidence="11" id="KW-0472">Membrane</keyword>
<comment type="caution">
    <text evidence="19">The sequence shown here is derived from an EMBL/GenBank/DDBJ whole genome shotgun (WGS) entry which is preliminary data.</text>
</comment>
<keyword evidence="5" id="KW-0762">Sugar transport</keyword>
<dbReference type="Gene3D" id="3.30.1950.10">
    <property type="entry name" value="wza like domain"/>
    <property type="match status" value="1"/>
</dbReference>
<dbReference type="InterPro" id="IPR049712">
    <property type="entry name" value="Poly_export"/>
</dbReference>
<dbReference type="GO" id="GO:0009279">
    <property type="term" value="C:cell outer membrane"/>
    <property type="evidence" value="ECO:0007669"/>
    <property type="project" value="UniProtKB-SubCell"/>
</dbReference>
<keyword evidence="10" id="KW-0626">Porin</keyword>
<dbReference type="GO" id="GO:0046930">
    <property type="term" value="C:pore complex"/>
    <property type="evidence" value="ECO:0007669"/>
    <property type="project" value="UniProtKB-KW"/>
</dbReference>
<dbReference type="PANTHER" id="PTHR33619">
    <property type="entry name" value="POLYSACCHARIDE EXPORT PROTEIN GFCE-RELATED"/>
    <property type="match status" value="1"/>
</dbReference>
<evidence type="ECO:0000256" key="8">
    <source>
        <dbReference type="ARBA" id="ARBA00023047"/>
    </source>
</evidence>
<evidence type="ECO:0000259" key="18">
    <source>
        <dbReference type="Pfam" id="PF22461"/>
    </source>
</evidence>
<dbReference type="Pfam" id="PF10531">
    <property type="entry name" value="SLBB"/>
    <property type="match status" value="1"/>
</dbReference>
<dbReference type="Proteomes" id="UP000315217">
    <property type="component" value="Unassembled WGS sequence"/>
</dbReference>
<dbReference type="InterPro" id="IPR003715">
    <property type="entry name" value="Poly_export_N"/>
</dbReference>
<evidence type="ECO:0008006" key="21">
    <source>
        <dbReference type="Google" id="ProtNLM"/>
    </source>
</evidence>
<name>A0A537LU78_9BACT</name>
<dbReference type="InterPro" id="IPR019554">
    <property type="entry name" value="Soluble_ligand-bd"/>
</dbReference>
<dbReference type="GO" id="GO:0015288">
    <property type="term" value="F:porin activity"/>
    <property type="evidence" value="ECO:0007669"/>
    <property type="project" value="UniProtKB-KW"/>
</dbReference>
<dbReference type="EMBL" id="VBAI01000059">
    <property type="protein sequence ID" value="TMJ11563.1"/>
    <property type="molecule type" value="Genomic_DNA"/>
</dbReference>
<keyword evidence="7 15" id="KW-0732">Signal</keyword>
<evidence type="ECO:0000256" key="3">
    <source>
        <dbReference type="ARBA" id="ARBA00022448"/>
    </source>
</evidence>
<evidence type="ECO:0000313" key="19">
    <source>
        <dbReference type="EMBL" id="TMJ11563.1"/>
    </source>
</evidence>
<dbReference type="PANTHER" id="PTHR33619:SF3">
    <property type="entry name" value="POLYSACCHARIDE EXPORT PROTEIN GFCE-RELATED"/>
    <property type="match status" value="1"/>
</dbReference>
<keyword evidence="3" id="KW-0813">Transport</keyword>
<keyword evidence="4" id="KW-1134">Transmembrane beta strand</keyword>
<keyword evidence="9" id="KW-0406">Ion transport</keyword>
<evidence type="ECO:0000259" key="17">
    <source>
        <dbReference type="Pfam" id="PF10531"/>
    </source>
</evidence>
<accession>A0A537LU78</accession>
<evidence type="ECO:0000256" key="10">
    <source>
        <dbReference type="ARBA" id="ARBA00023114"/>
    </source>
</evidence>
<keyword evidence="12" id="KW-0564">Palmitate</keyword>
<reference evidence="19 20" key="1">
    <citation type="journal article" date="2019" name="Nat. Microbiol.">
        <title>Mediterranean grassland soil C-N compound turnover is dependent on rainfall and depth, and is mediated by genomically divergent microorganisms.</title>
        <authorList>
            <person name="Diamond S."/>
            <person name="Andeer P.F."/>
            <person name="Li Z."/>
            <person name="Crits-Christoph A."/>
            <person name="Burstein D."/>
            <person name="Anantharaman K."/>
            <person name="Lane K.R."/>
            <person name="Thomas B.C."/>
            <person name="Pan C."/>
            <person name="Northen T.R."/>
            <person name="Banfield J.F."/>
        </authorList>
    </citation>
    <scope>NUCLEOTIDE SEQUENCE [LARGE SCALE GENOMIC DNA]</scope>
    <source>
        <strain evidence="19">NP_1</strain>
    </source>
</reference>
<evidence type="ECO:0000313" key="20">
    <source>
        <dbReference type="Proteomes" id="UP000315217"/>
    </source>
</evidence>
<feature type="signal peptide" evidence="15">
    <location>
        <begin position="1"/>
        <end position="22"/>
    </location>
</feature>
<dbReference type="Gene3D" id="3.10.560.10">
    <property type="entry name" value="Outer membrane lipoprotein wza domain like"/>
    <property type="match status" value="2"/>
</dbReference>
<evidence type="ECO:0000256" key="5">
    <source>
        <dbReference type="ARBA" id="ARBA00022597"/>
    </source>
</evidence>
<evidence type="ECO:0000256" key="4">
    <source>
        <dbReference type="ARBA" id="ARBA00022452"/>
    </source>
</evidence>
<dbReference type="Pfam" id="PF22461">
    <property type="entry name" value="SLBB_2"/>
    <property type="match status" value="1"/>
</dbReference>
<feature type="chain" id="PRO_5021701870" description="Polysaccharide export protein" evidence="15">
    <location>
        <begin position="23"/>
        <end position="308"/>
    </location>
</feature>
<sequence>MTRRLACLVLATILLAGVPVVAQQPYVLGSEDVIEVTVYGQADLTRTVTILPDGTISLPLIGIIRAAGLTIEELTKRLIDGYLVYIKNPQVAVIVKEFRKIRISVIGEVTRPGTFDLKPGSTVLDALSAAGGLTDKASVTQSRLVRASGETQPLALEELLVRQNMQYNIALETGDTLMVPEELNNRFFVLGDVNHPGAYVLRGDVTVLQALAMAGGSVQRGAGTAKMIHIVRRRGGAPQLPAEYGKVEKLPNNTVLITVDLQAVMQRGDLTRDVKVQPGDIIVVPQTGLNNASSIVSILAGLATIFKP</sequence>
<organism evidence="19 20">
    <name type="scientific">Candidatus Segetimicrobium genomatis</name>
    <dbReference type="NCBI Taxonomy" id="2569760"/>
    <lineage>
        <taxon>Bacteria</taxon>
        <taxon>Bacillati</taxon>
        <taxon>Candidatus Sysuimicrobiota</taxon>
        <taxon>Candidatus Sysuimicrobiia</taxon>
        <taxon>Candidatus Sysuimicrobiales</taxon>
        <taxon>Candidatus Segetimicrobiaceae</taxon>
        <taxon>Candidatus Segetimicrobium</taxon>
    </lineage>
</organism>
<feature type="domain" description="SLBB" evidence="18">
    <location>
        <begin position="186"/>
        <end position="284"/>
    </location>
</feature>
<proteinExistence type="inferred from homology"/>
<feature type="domain" description="Soluble ligand binding" evidence="17">
    <location>
        <begin position="103"/>
        <end position="151"/>
    </location>
</feature>
<keyword evidence="14" id="KW-0449">Lipoprotein</keyword>
<evidence type="ECO:0000259" key="16">
    <source>
        <dbReference type="Pfam" id="PF02563"/>
    </source>
</evidence>
<dbReference type="InterPro" id="IPR054765">
    <property type="entry name" value="SLBB_dom"/>
</dbReference>
<evidence type="ECO:0000256" key="15">
    <source>
        <dbReference type="SAM" id="SignalP"/>
    </source>
</evidence>
<evidence type="ECO:0000256" key="2">
    <source>
        <dbReference type="ARBA" id="ARBA00009450"/>
    </source>
</evidence>
<evidence type="ECO:0000256" key="9">
    <source>
        <dbReference type="ARBA" id="ARBA00023065"/>
    </source>
</evidence>
<gene>
    <name evidence="19" type="ORF">E6G98_04680</name>
</gene>